<name>A0A4Q2U9T3_9HYPH</name>
<dbReference type="SUPFAM" id="SSF48208">
    <property type="entry name" value="Six-hairpin glycosidases"/>
    <property type="match status" value="1"/>
</dbReference>
<dbReference type="OrthoDB" id="9761875at2"/>
<evidence type="ECO:0000259" key="1">
    <source>
        <dbReference type="Pfam" id="PF06202"/>
    </source>
</evidence>
<dbReference type="Proteomes" id="UP000290759">
    <property type="component" value="Unassembled WGS sequence"/>
</dbReference>
<protein>
    <submittedName>
        <fullName evidence="3">Glycogen debranching protein</fullName>
    </submittedName>
</protein>
<evidence type="ECO:0000313" key="3">
    <source>
        <dbReference type="EMBL" id="RYC31921.1"/>
    </source>
</evidence>
<feature type="domain" description="Glycogen debranching enzyme bacterial and archaeal type N-terminal" evidence="2">
    <location>
        <begin position="15"/>
        <end position="229"/>
    </location>
</feature>
<dbReference type="RefSeq" id="WP_129226383.1">
    <property type="nucleotide sequence ID" value="NZ_QYBB01000010.1"/>
</dbReference>
<gene>
    <name evidence="3" type="ORF">D3273_10850</name>
</gene>
<dbReference type="PANTHER" id="PTHR10569:SF2">
    <property type="entry name" value="GLYCOGEN DEBRANCHING ENZYME"/>
    <property type="match status" value="1"/>
</dbReference>
<reference evidence="3 4" key="1">
    <citation type="submission" date="2018-12" db="EMBL/GenBank/DDBJ databases">
        <authorList>
            <person name="Grouzdev D.S."/>
            <person name="Krutkina M.S."/>
        </authorList>
    </citation>
    <scope>NUCLEOTIDE SEQUENCE [LARGE SCALE GENOMIC DNA]</scope>
    <source>
        <strain evidence="3 4">RmlP026</strain>
    </source>
</reference>
<evidence type="ECO:0000313" key="4">
    <source>
        <dbReference type="Proteomes" id="UP000290759"/>
    </source>
</evidence>
<dbReference type="GO" id="GO:0004134">
    <property type="term" value="F:4-alpha-glucanotransferase activity"/>
    <property type="evidence" value="ECO:0007669"/>
    <property type="project" value="InterPro"/>
</dbReference>
<dbReference type="Gene3D" id="1.50.10.10">
    <property type="match status" value="1"/>
</dbReference>
<organism evidence="3 4">
    <name type="scientific">Lichenibacterium minor</name>
    <dbReference type="NCBI Taxonomy" id="2316528"/>
    <lineage>
        <taxon>Bacteria</taxon>
        <taxon>Pseudomonadati</taxon>
        <taxon>Pseudomonadota</taxon>
        <taxon>Alphaproteobacteria</taxon>
        <taxon>Hyphomicrobiales</taxon>
        <taxon>Lichenihabitantaceae</taxon>
        <taxon>Lichenibacterium</taxon>
    </lineage>
</organism>
<dbReference type="AlphaFoldDB" id="A0A4Q2U9T3"/>
<dbReference type="Pfam" id="PF06202">
    <property type="entry name" value="GDE_C"/>
    <property type="match status" value="1"/>
</dbReference>
<accession>A0A4Q2U9T3</accession>
<dbReference type="PANTHER" id="PTHR10569">
    <property type="entry name" value="GLYCOGEN DEBRANCHING ENZYME"/>
    <property type="match status" value="1"/>
</dbReference>
<reference evidence="3 4" key="2">
    <citation type="submission" date="2019-02" db="EMBL/GenBank/DDBJ databases">
        <title>'Lichenibacterium ramalinii' gen. nov. sp. nov., 'Lichenibacterium minor' gen. nov. sp. nov.</title>
        <authorList>
            <person name="Pankratov T."/>
        </authorList>
    </citation>
    <scope>NUCLEOTIDE SEQUENCE [LARGE SCALE GENOMIC DNA]</scope>
    <source>
        <strain evidence="3 4">RmlP026</strain>
    </source>
</reference>
<keyword evidence="4" id="KW-1185">Reference proteome</keyword>
<evidence type="ECO:0000259" key="2">
    <source>
        <dbReference type="Pfam" id="PF12439"/>
    </source>
</evidence>
<proteinExistence type="predicted"/>
<comment type="caution">
    <text evidence="3">The sequence shown here is derived from an EMBL/GenBank/DDBJ whole genome shotgun (WGS) entry which is preliminary data.</text>
</comment>
<dbReference type="InterPro" id="IPR008928">
    <property type="entry name" value="6-hairpin_glycosidase_sf"/>
</dbReference>
<sequence length="646" mass="70228">MAEPADRPQAQDAAEWLEADGLGAYASGAVDGVRTRRYHALLIAPRTPPTDRLVLVNGVECFVETAAGRFALTSQRYNPGVLAPDGASRIASFAHEPWPSWTYALPDGTGIAHELFVEPNSGECVLRWRRLSGPEGPCRLAVRPLLTGRDHGGLHRRNDAFRFDAEATGGNVTWRPYADVPAATALTDGAYRHAPLWFDNVLYTVERERGLPDTEDVASPGVFAFDLAERPATMVLRAGDGRATDAARHADDLAKLEKKRRKRFGSPLARSAAAYAVARGPGRTIVAGFPWFTDWGRDTFIALRGLLLATGRLDDARAVLLGWAAAVDGGMLPNRFPDTGAAPEFNAVDASLWFVVAVHDALDACAAAGRPLPARDEAELRDAAEAILDGYMRGTRFNIGMDRDGLIHAGEAGVQLTWMDAITDGRVWTPRRGKPVEVQALWINALAIAAARWSDRWRAPERLARDGFAARFPDPAGGLYDVVDVDGVPGTHDGRVRPNQVFAVGGLPFPVVEGEAARRVVDLVEAKLWTPLGLRTLSPDDPGYVARYRGDLARRDAAYHQGTAWPWLLGPFVDAWLGVRGRTGKAKRAAAARFLQPLMDHLDRNGLGHVSEVVDGDAPHHAGGCPWQAWSLGETIRIRRMLDLDI</sequence>
<dbReference type="EMBL" id="QYBB01000010">
    <property type="protein sequence ID" value="RYC31921.1"/>
    <property type="molecule type" value="Genomic_DNA"/>
</dbReference>
<dbReference type="InterPro" id="IPR024742">
    <property type="entry name" value="Glycogen_debranch_N"/>
</dbReference>
<feature type="domain" description="Glycogen debranching enzyme C-terminal" evidence="1">
    <location>
        <begin position="282"/>
        <end position="637"/>
    </location>
</feature>
<dbReference type="InterPro" id="IPR012341">
    <property type="entry name" value="6hp_glycosidase-like_sf"/>
</dbReference>
<dbReference type="Pfam" id="PF12439">
    <property type="entry name" value="GDE_N"/>
    <property type="match status" value="1"/>
</dbReference>
<dbReference type="GO" id="GO:0004135">
    <property type="term" value="F:amylo-alpha-1,6-glucosidase activity"/>
    <property type="evidence" value="ECO:0007669"/>
    <property type="project" value="InterPro"/>
</dbReference>
<dbReference type="InterPro" id="IPR010401">
    <property type="entry name" value="AGL/Gdb1"/>
</dbReference>
<dbReference type="GO" id="GO:0005980">
    <property type="term" value="P:glycogen catabolic process"/>
    <property type="evidence" value="ECO:0007669"/>
    <property type="project" value="InterPro"/>
</dbReference>
<dbReference type="InterPro" id="IPR032790">
    <property type="entry name" value="GDE_C"/>
</dbReference>